<organism evidence="13 14">
    <name type="scientific">Desulfonema magnum</name>
    <dbReference type="NCBI Taxonomy" id="45655"/>
    <lineage>
        <taxon>Bacteria</taxon>
        <taxon>Pseudomonadati</taxon>
        <taxon>Thermodesulfobacteriota</taxon>
        <taxon>Desulfobacteria</taxon>
        <taxon>Desulfobacterales</taxon>
        <taxon>Desulfococcaceae</taxon>
        <taxon>Desulfonema</taxon>
    </lineage>
</organism>
<comment type="function">
    <text evidence="1">Responsible for the formation of the pyrimidine heterocycle in the thiamine biosynthesis pathway. Catalyzes the formation of hydroxymethylpyrimidine phosphate (HMP-P) from histidine and pyridoxal phosphate (PLP). The protein uses PLP and the active site histidine to form HMP-P, generating an inactive enzyme. The enzyme can only undergo a single turnover, which suggests it is a suicide enzyme.</text>
</comment>
<evidence type="ECO:0000256" key="2">
    <source>
        <dbReference type="ARBA" id="ARBA00004948"/>
    </source>
</evidence>
<keyword evidence="8" id="KW-0784">Thiamine biosynthesis</keyword>
<dbReference type="SUPFAM" id="SSF53850">
    <property type="entry name" value="Periplasmic binding protein-like II"/>
    <property type="match status" value="1"/>
</dbReference>
<comment type="catalytic activity">
    <reaction evidence="11">
        <text>N(6)-(pyridoxal phosphate)-L-lysyl-[4-amino-5-hydroxymethyl-2-methylpyrimidine phosphate synthase] + L-histidyl-[4-amino-5-hydroxymethyl-2-methylpyrimidine phosphate synthase] + 2 Fe(3+) + 4 H2O = L-lysyl-[4-amino-5-hydroxymethyl-2-methylpyrimidine phosphate synthase] + (2S)-2-amino-5-hydroxy-4-oxopentanoyl-[4-amino-5-hydroxymethyl-2-methylpyrimidine phosphate synthase] + 4-amino-2-methyl-5-(phosphooxymethyl)pyrimidine + 3-oxopropanoate + 2 Fe(2+) + 2 H(+)</text>
        <dbReference type="Rhea" id="RHEA:65756"/>
        <dbReference type="Rhea" id="RHEA-COMP:16892"/>
        <dbReference type="Rhea" id="RHEA-COMP:16893"/>
        <dbReference type="Rhea" id="RHEA-COMP:16894"/>
        <dbReference type="Rhea" id="RHEA-COMP:16895"/>
        <dbReference type="ChEBI" id="CHEBI:15377"/>
        <dbReference type="ChEBI" id="CHEBI:15378"/>
        <dbReference type="ChEBI" id="CHEBI:29033"/>
        <dbReference type="ChEBI" id="CHEBI:29034"/>
        <dbReference type="ChEBI" id="CHEBI:29969"/>
        <dbReference type="ChEBI" id="CHEBI:29979"/>
        <dbReference type="ChEBI" id="CHEBI:33190"/>
        <dbReference type="ChEBI" id="CHEBI:58354"/>
        <dbReference type="ChEBI" id="CHEBI:143915"/>
        <dbReference type="ChEBI" id="CHEBI:157692"/>
    </reaction>
    <physiologicalReaction direction="left-to-right" evidence="11">
        <dbReference type="Rhea" id="RHEA:65757"/>
    </physiologicalReaction>
</comment>
<evidence type="ECO:0000313" key="13">
    <source>
        <dbReference type="EMBL" id="QTA91334.1"/>
    </source>
</evidence>
<protein>
    <recommendedName>
        <fullName evidence="10">Thiamine pyrimidine synthase</fullName>
    </recommendedName>
</protein>
<proteinExistence type="inferred from homology"/>
<dbReference type="PANTHER" id="PTHR31528">
    <property type="entry name" value="4-AMINO-5-HYDROXYMETHYL-2-METHYLPYRIMIDINE PHOSPHATE SYNTHASE THI11-RELATED"/>
    <property type="match status" value="1"/>
</dbReference>
<comment type="pathway">
    <text evidence="2">Cofactor biosynthesis; thiamine diphosphate biosynthesis.</text>
</comment>
<keyword evidence="6" id="KW-0479">Metal-binding</keyword>
<dbReference type="Gene3D" id="3.40.190.10">
    <property type="entry name" value="Periplasmic binding protein-like II"/>
    <property type="match status" value="2"/>
</dbReference>
<evidence type="ECO:0000256" key="6">
    <source>
        <dbReference type="ARBA" id="ARBA00022723"/>
    </source>
</evidence>
<dbReference type="Pfam" id="PF09084">
    <property type="entry name" value="NMT1"/>
    <property type="match status" value="1"/>
</dbReference>
<gene>
    <name evidence="13" type="ORF">dnm_073990</name>
</gene>
<dbReference type="KEGG" id="dmm:dnm_073990"/>
<evidence type="ECO:0000256" key="3">
    <source>
        <dbReference type="ARBA" id="ARBA00009406"/>
    </source>
</evidence>
<evidence type="ECO:0000256" key="10">
    <source>
        <dbReference type="ARBA" id="ARBA00033171"/>
    </source>
</evidence>
<keyword evidence="7" id="KW-0663">Pyridoxal phosphate</keyword>
<dbReference type="InterPro" id="IPR027939">
    <property type="entry name" value="NMT1/THI5"/>
</dbReference>
<dbReference type="PROSITE" id="PS51257">
    <property type="entry name" value="PROKAR_LIPOPROTEIN"/>
    <property type="match status" value="1"/>
</dbReference>
<dbReference type="EMBL" id="CP061800">
    <property type="protein sequence ID" value="QTA91334.1"/>
    <property type="molecule type" value="Genomic_DNA"/>
</dbReference>
<evidence type="ECO:0000256" key="7">
    <source>
        <dbReference type="ARBA" id="ARBA00022898"/>
    </source>
</evidence>
<evidence type="ECO:0000256" key="5">
    <source>
        <dbReference type="ARBA" id="ARBA00022679"/>
    </source>
</evidence>
<comment type="similarity">
    <text evidence="3">Belongs to the NMT1/THI5 family.</text>
</comment>
<evidence type="ECO:0000256" key="11">
    <source>
        <dbReference type="ARBA" id="ARBA00048179"/>
    </source>
</evidence>
<dbReference type="AlphaFoldDB" id="A0A975GRS6"/>
<evidence type="ECO:0000313" key="14">
    <source>
        <dbReference type="Proteomes" id="UP000663722"/>
    </source>
</evidence>
<dbReference type="PANTHER" id="PTHR31528:SF1">
    <property type="entry name" value="4-AMINO-5-HYDROXYMETHYL-2-METHYLPYRIMIDINE PHOSPHATE SYNTHASE THI11-RELATED"/>
    <property type="match status" value="1"/>
</dbReference>
<dbReference type="RefSeq" id="WP_207679161.1">
    <property type="nucleotide sequence ID" value="NZ_CP061800.1"/>
</dbReference>
<dbReference type="GO" id="GO:0009228">
    <property type="term" value="P:thiamine biosynthetic process"/>
    <property type="evidence" value="ECO:0007669"/>
    <property type="project" value="UniProtKB-KW"/>
</dbReference>
<dbReference type="GO" id="GO:0046872">
    <property type="term" value="F:metal ion binding"/>
    <property type="evidence" value="ECO:0007669"/>
    <property type="project" value="UniProtKB-KW"/>
</dbReference>
<keyword evidence="5" id="KW-0808">Transferase</keyword>
<evidence type="ECO:0000256" key="1">
    <source>
        <dbReference type="ARBA" id="ARBA00003469"/>
    </source>
</evidence>
<dbReference type="Proteomes" id="UP000663722">
    <property type="component" value="Chromosome"/>
</dbReference>
<evidence type="ECO:0000256" key="4">
    <source>
        <dbReference type="ARBA" id="ARBA00011738"/>
    </source>
</evidence>
<name>A0A975GRS6_9BACT</name>
<reference evidence="13" key="1">
    <citation type="journal article" date="2021" name="Microb. Physiol.">
        <title>Proteogenomic Insights into the Physiology of Marine, Sulfate-Reducing, Filamentous Desulfonema limicola and Desulfonema magnum.</title>
        <authorList>
            <person name="Schnaars V."/>
            <person name="Wohlbrand L."/>
            <person name="Scheve S."/>
            <person name="Hinrichs C."/>
            <person name="Reinhardt R."/>
            <person name="Rabus R."/>
        </authorList>
    </citation>
    <scope>NUCLEOTIDE SEQUENCE</scope>
    <source>
        <strain evidence="13">4be13</strain>
    </source>
</reference>
<accession>A0A975GRS6</accession>
<evidence type="ECO:0000256" key="8">
    <source>
        <dbReference type="ARBA" id="ARBA00022977"/>
    </source>
</evidence>
<evidence type="ECO:0000256" key="9">
    <source>
        <dbReference type="ARBA" id="ARBA00023004"/>
    </source>
</evidence>
<evidence type="ECO:0000259" key="12">
    <source>
        <dbReference type="Pfam" id="PF09084"/>
    </source>
</evidence>
<dbReference type="InterPro" id="IPR015168">
    <property type="entry name" value="SsuA/THI5"/>
</dbReference>
<feature type="domain" description="SsuA/THI5-like" evidence="12">
    <location>
        <begin position="44"/>
        <end position="254"/>
    </location>
</feature>
<sequence length="334" mass="37429">MCKHIQKLCFIAAVTATVIVTGACDKKTGDSGKEVTYRLKWLFNASVAGDIYADVNGFFAEQGLDVTIKPGGPERDAIKELELGRSQFGTASADQVIRAVSKGASVVVIAQLFQTNSLQWIYRPDKTRVDTPEDLRGKTIGITYGGNDEAIMRAVLAKYNIMENEVQLFSVHYDYTPFYEGKVDIWPVYRNTQGIFISEKLSEAAERTAFFDPDMAGVRFVANSVITTEQMIKEDPQTVRKFVTALLRGWQKSLDPKNEEKAVAAIHQFDKDTSIETVRKQLSVTKRFIKPSPETEIGKIDADAWKQTENIMLEQNLIPGPVNVEKILKPFYNL</sequence>
<keyword evidence="14" id="KW-1185">Reference proteome</keyword>
<dbReference type="GO" id="GO:0016740">
    <property type="term" value="F:transferase activity"/>
    <property type="evidence" value="ECO:0007669"/>
    <property type="project" value="UniProtKB-KW"/>
</dbReference>
<comment type="subunit">
    <text evidence="4">Homodimer.</text>
</comment>
<keyword evidence="9" id="KW-0408">Iron</keyword>